<proteinExistence type="predicted"/>
<dbReference type="EMBL" id="KC699836">
    <property type="protein sequence ID" value="AGK86844.1"/>
    <property type="molecule type" value="Genomic_DNA"/>
</dbReference>
<keyword evidence="2" id="KW-1185">Reference proteome</keyword>
<name>R4JK25_9CAUD</name>
<evidence type="ECO:0000313" key="1">
    <source>
        <dbReference type="EMBL" id="AGK86844.1"/>
    </source>
</evidence>
<dbReference type="Pfam" id="PF23828">
    <property type="entry name" value="DUF7198"/>
    <property type="match status" value="1"/>
</dbReference>
<organism evidence="1 2">
    <name type="scientific">Bacillus phage SIOphi</name>
    <dbReference type="NCBI Taxonomy" id="1285382"/>
    <lineage>
        <taxon>Viruses</taxon>
        <taxon>Duplodnaviria</taxon>
        <taxon>Heunggongvirae</taxon>
        <taxon>Uroviricota</taxon>
        <taxon>Caudoviricetes</taxon>
        <taxon>Herelleviridae</taxon>
        <taxon>Bastillevirinae</taxon>
        <taxon>Siophivirus</taxon>
        <taxon>Siophivirus SIOphi</taxon>
    </lineage>
</organism>
<reference evidence="1 2" key="1">
    <citation type="submission" date="2013-02" db="EMBL/GenBank/DDBJ databases">
        <authorList>
            <person name="Lukaszewicz M."/>
            <person name="Biegalska A."/>
            <person name="Krasowska A."/>
        </authorList>
    </citation>
    <scope>NUCLEOTIDE SEQUENCE [LARGE SCALE GENOMIC DNA]</scope>
</reference>
<evidence type="ECO:0000313" key="2">
    <source>
        <dbReference type="Proteomes" id="UP000258501"/>
    </source>
</evidence>
<dbReference type="InterPro" id="IPR055622">
    <property type="entry name" value="DUF7198"/>
</dbReference>
<protein>
    <submittedName>
        <fullName evidence="1">Uncharacterized protein</fullName>
    </submittedName>
</protein>
<accession>R4JK25</accession>
<sequence>MKEKHEEGVYEITDCTSDVVSKHEEGEEEEIKDVTTPPTFDERVNSVLWYYKFSMSKKRNSGKPSTSVRGLYDAPTLKEVVTAQPTEEDYEYATILLAALVRVTYNNYKFALYKSPDETERENFLRIDCPYEEHKWLHDKIFKQTIKKGLDMKILQEKFADAAIAGDILELGEGITILKHDSEGRLMTSVSPINSGLEGSEITFIFSFVQTENYEAWKKNHFKEEVEGESGDE</sequence>
<gene>
    <name evidence="1" type="ORF">SIOphi_00180</name>
</gene>
<dbReference type="OrthoDB" id="9029at10239"/>
<dbReference type="Proteomes" id="UP000258501">
    <property type="component" value="Segment"/>
</dbReference>